<sequence length="264" mass="29273">MADKAKQAKSRAATTDKSKYRYYHFAYDILVLALRHGMKPSKLKVVFKAALNGEPFPAMALDDMAPEGDNDTGSGREVPTMMDYLPFNPDPQKLPPVTVPRSLKQLSDDVVTSPAKVIKRKMKNGDVVYTTQCLPAAHKKLATARKDYGVLWRREAYKIWASVREMVSTTSRQVISAGQEPVSVLDNMCSSGLYAGSMFYRGSLANQRKAQCSSRLRSCPRRREHHGGRDRTTSPSAVQAFSPSSIAKSFSVMHNGPRQSGHTM</sequence>
<gene>
    <name evidence="2" type="ORF">CONLIGDRAFT_693868</name>
</gene>
<feature type="region of interest" description="Disordered" evidence="1">
    <location>
        <begin position="215"/>
        <end position="240"/>
    </location>
</feature>
<dbReference type="InParanoid" id="A0A1J7J071"/>
<evidence type="ECO:0000256" key="1">
    <source>
        <dbReference type="SAM" id="MobiDB-lite"/>
    </source>
</evidence>
<evidence type="ECO:0000313" key="2">
    <source>
        <dbReference type="EMBL" id="OIW23264.1"/>
    </source>
</evidence>
<organism evidence="2 3">
    <name type="scientific">Coniochaeta ligniaria NRRL 30616</name>
    <dbReference type="NCBI Taxonomy" id="1408157"/>
    <lineage>
        <taxon>Eukaryota</taxon>
        <taxon>Fungi</taxon>
        <taxon>Dikarya</taxon>
        <taxon>Ascomycota</taxon>
        <taxon>Pezizomycotina</taxon>
        <taxon>Sordariomycetes</taxon>
        <taxon>Sordariomycetidae</taxon>
        <taxon>Coniochaetales</taxon>
        <taxon>Coniochaetaceae</taxon>
        <taxon>Coniochaeta</taxon>
    </lineage>
</organism>
<accession>A0A1J7J071</accession>
<dbReference type="EMBL" id="KV875107">
    <property type="protein sequence ID" value="OIW23264.1"/>
    <property type="molecule type" value="Genomic_DNA"/>
</dbReference>
<protein>
    <submittedName>
        <fullName evidence="2">Uncharacterized protein</fullName>
    </submittedName>
</protein>
<evidence type="ECO:0000313" key="3">
    <source>
        <dbReference type="Proteomes" id="UP000182658"/>
    </source>
</evidence>
<dbReference type="AlphaFoldDB" id="A0A1J7J071"/>
<name>A0A1J7J071_9PEZI</name>
<dbReference type="Proteomes" id="UP000182658">
    <property type="component" value="Unassembled WGS sequence"/>
</dbReference>
<keyword evidence="3" id="KW-1185">Reference proteome</keyword>
<reference evidence="2 3" key="1">
    <citation type="submission" date="2016-10" db="EMBL/GenBank/DDBJ databases">
        <title>Draft genome sequence of Coniochaeta ligniaria NRRL30616, a lignocellulolytic fungus for bioabatement of inhibitors in plant biomass hydrolysates.</title>
        <authorList>
            <consortium name="DOE Joint Genome Institute"/>
            <person name="Jimenez D.J."/>
            <person name="Hector R.E."/>
            <person name="Riley R."/>
            <person name="Sun H."/>
            <person name="Grigoriev I.V."/>
            <person name="Van Elsas J.D."/>
            <person name="Nichols N.N."/>
        </authorList>
    </citation>
    <scope>NUCLEOTIDE SEQUENCE [LARGE SCALE GENOMIC DNA]</scope>
    <source>
        <strain evidence="2 3">NRRL 30616</strain>
    </source>
</reference>
<proteinExistence type="predicted"/>